<protein>
    <recommendedName>
        <fullName evidence="9">Flagellar M-ring protein</fullName>
    </recommendedName>
</protein>
<dbReference type="PANTHER" id="PTHR30046">
    <property type="entry name" value="FLAGELLAR M-RING PROTEIN"/>
    <property type="match status" value="1"/>
</dbReference>
<evidence type="ECO:0000256" key="7">
    <source>
        <dbReference type="ARBA" id="ARBA00023136"/>
    </source>
</evidence>
<comment type="similarity">
    <text evidence="3 9">Belongs to the FliF family.</text>
</comment>
<feature type="compositionally biased region" description="Polar residues" evidence="10">
    <location>
        <begin position="300"/>
        <end position="311"/>
    </location>
</feature>
<name>A0A2S6NJ72_RHOGL</name>
<keyword evidence="6 11" id="KW-1133">Transmembrane helix</keyword>
<dbReference type="InterPro" id="IPR045851">
    <property type="entry name" value="AMP-bd_C_sf"/>
</dbReference>
<dbReference type="NCBIfam" id="TIGR00206">
    <property type="entry name" value="fliF"/>
    <property type="match status" value="1"/>
</dbReference>
<proteinExistence type="inferred from homology"/>
<keyword evidence="15" id="KW-1185">Reference proteome</keyword>
<feature type="domain" description="Flagellar M-ring N-terminal" evidence="12">
    <location>
        <begin position="55"/>
        <end position="229"/>
    </location>
</feature>
<evidence type="ECO:0000256" key="4">
    <source>
        <dbReference type="ARBA" id="ARBA00022475"/>
    </source>
</evidence>
<dbReference type="InterPro" id="IPR043427">
    <property type="entry name" value="YscJ/FliF"/>
</dbReference>
<dbReference type="GO" id="GO:0071973">
    <property type="term" value="P:bacterial-type flagellum-dependent cell motility"/>
    <property type="evidence" value="ECO:0007669"/>
    <property type="project" value="InterPro"/>
</dbReference>
<dbReference type="GO" id="GO:0009431">
    <property type="term" value="C:bacterial-type flagellum basal body, MS ring"/>
    <property type="evidence" value="ECO:0007669"/>
    <property type="project" value="InterPro"/>
</dbReference>
<evidence type="ECO:0000259" key="13">
    <source>
        <dbReference type="Pfam" id="PF08345"/>
    </source>
</evidence>
<accession>A0A2S6NJ72</accession>
<evidence type="ECO:0000313" key="15">
    <source>
        <dbReference type="Proteomes" id="UP000239724"/>
    </source>
</evidence>
<dbReference type="Proteomes" id="UP000239724">
    <property type="component" value="Unassembled WGS sequence"/>
</dbReference>
<keyword evidence="7 11" id="KW-0472">Membrane</keyword>
<comment type="function">
    <text evidence="9">The M ring may be actively involved in energy transduction.</text>
</comment>
<keyword evidence="14" id="KW-0282">Flagellum</keyword>
<reference evidence="14 15" key="1">
    <citation type="journal article" date="2018" name="Arch. Microbiol.">
        <title>New insights into the metabolic potential of the phototrophic purple bacterium Rhodopila globiformis DSM 161(T) from its draft genome sequence and evidence for a vanadium-dependent nitrogenase.</title>
        <authorList>
            <person name="Imhoff J.F."/>
            <person name="Rahn T."/>
            <person name="Kunzel S."/>
            <person name="Neulinger S.C."/>
        </authorList>
    </citation>
    <scope>NUCLEOTIDE SEQUENCE [LARGE SCALE GENOMIC DNA]</scope>
    <source>
        <strain evidence="14 15">DSM 161</strain>
    </source>
</reference>
<feature type="transmembrane region" description="Helical" evidence="11">
    <location>
        <begin position="29"/>
        <end position="49"/>
    </location>
</feature>
<evidence type="ECO:0000256" key="8">
    <source>
        <dbReference type="ARBA" id="ARBA00023143"/>
    </source>
</evidence>
<evidence type="ECO:0000256" key="11">
    <source>
        <dbReference type="SAM" id="Phobius"/>
    </source>
</evidence>
<keyword evidence="4" id="KW-1003">Cell membrane</keyword>
<evidence type="ECO:0000256" key="9">
    <source>
        <dbReference type="PIRNR" id="PIRNR004862"/>
    </source>
</evidence>
<comment type="subcellular location">
    <subcellularLocation>
        <location evidence="1 9">Bacterial flagellum basal body</location>
    </subcellularLocation>
    <subcellularLocation>
        <location evidence="2">Cell membrane</location>
        <topology evidence="2">Multi-pass membrane protein</topology>
    </subcellularLocation>
</comment>
<sequence length="564" mass="61029">MCPRRRLTQNGSRLGTVNKLLDTLRAFGLVRVLALAGVAIGVLGAFLMLELHGVNTSRMTLLVSDLDSHSLQQAIEELDRRRIPYRMDESGGQIFVPDSEVSTARATLTKAGLSVASGTGYEIFDRGDDFSATDFDQQVKLTRALEGELARTIQSVRGIVRARVHLVLPRREPFAREQREAQASVMLTLAGRQILPPEAVQSIVDLVAAGVPGLKPQNVTVVDSNLHLLVQAGDADDPRLRSLRAEDVRHRLELRLAQGVEDMLERSLGPGHVHAEASIRMNFDKVNETEERYDPDGSVVRSTQTVNSSNKTTEKAAPVSLQNNLPNADASSQASGSQEARQEETTNYEVTKTVRAIIHDQPQVERIALAVMVDGVDSVGADGKHIWKPRPQAELDRIEKLVKTAIGYDQKRGDQVDVVSMPFVSTADESSTDITVAPEAQRARLMTIVQMVAFSVVGIGVILLTARSVFAGLARPPASVAVTGPAGEALPGATGLSLEPQIAAGAPRGITDESPPPEDDEMVTLNRIQGQMRASSIRKVGQLVDRYPDATLGIVRGWIASDTR</sequence>
<keyword evidence="14" id="KW-0969">Cilium</keyword>
<dbReference type="PIRSF" id="PIRSF004862">
    <property type="entry name" value="FliF"/>
    <property type="match status" value="1"/>
</dbReference>
<dbReference type="AlphaFoldDB" id="A0A2S6NJ72"/>
<dbReference type="EMBL" id="NHRY01000096">
    <property type="protein sequence ID" value="PPQ34636.1"/>
    <property type="molecule type" value="Genomic_DNA"/>
</dbReference>
<keyword evidence="14" id="KW-0966">Cell projection</keyword>
<gene>
    <name evidence="14" type="ORF">CCS01_10000</name>
</gene>
<dbReference type="Gene3D" id="3.30.300.30">
    <property type="match status" value="1"/>
</dbReference>
<keyword evidence="5 11" id="KW-0812">Transmembrane</keyword>
<dbReference type="InterPro" id="IPR000067">
    <property type="entry name" value="FlgMring_FliF"/>
</dbReference>
<dbReference type="PANTHER" id="PTHR30046:SF0">
    <property type="entry name" value="FLAGELLAR M-RING PROTEIN"/>
    <property type="match status" value="1"/>
</dbReference>
<evidence type="ECO:0000256" key="1">
    <source>
        <dbReference type="ARBA" id="ARBA00004117"/>
    </source>
</evidence>
<evidence type="ECO:0000256" key="6">
    <source>
        <dbReference type="ARBA" id="ARBA00022989"/>
    </source>
</evidence>
<evidence type="ECO:0000256" key="3">
    <source>
        <dbReference type="ARBA" id="ARBA00007971"/>
    </source>
</evidence>
<evidence type="ECO:0000259" key="12">
    <source>
        <dbReference type="Pfam" id="PF01514"/>
    </source>
</evidence>
<dbReference type="GO" id="GO:0005886">
    <property type="term" value="C:plasma membrane"/>
    <property type="evidence" value="ECO:0007669"/>
    <property type="project" value="UniProtKB-SubCell"/>
</dbReference>
<evidence type="ECO:0000256" key="5">
    <source>
        <dbReference type="ARBA" id="ARBA00022692"/>
    </source>
</evidence>
<organism evidence="14 15">
    <name type="scientific">Rhodopila globiformis</name>
    <name type="common">Rhodopseudomonas globiformis</name>
    <dbReference type="NCBI Taxonomy" id="1071"/>
    <lineage>
        <taxon>Bacteria</taxon>
        <taxon>Pseudomonadati</taxon>
        <taxon>Pseudomonadota</taxon>
        <taxon>Alphaproteobacteria</taxon>
        <taxon>Acetobacterales</taxon>
        <taxon>Acetobacteraceae</taxon>
        <taxon>Rhodopila</taxon>
    </lineage>
</organism>
<feature type="domain" description="Flagellar M-ring C-terminal" evidence="13">
    <location>
        <begin position="264"/>
        <end position="423"/>
    </location>
</feature>
<feature type="transmembrane region" description="Helical" evidence="11">
    <location>
        <begin position="445"/>
        <end position="466"/>
    </location>
</feature>
<dbReference type="Pfam" id="PF08345">
    <property type="entry name" value="YscJ_FliF_C"/>
    <property type="match status" value="1"/>
</dbReference>
<keyword evidence="8 9" id="KW-0975">Bacterial flagellum</keyword>
<evidence type="ECO:0000256" key="10">
    <source>
        <dbReference type="SAM" id="MobiDB-lite"/>
    </source>
</evidence>
<evidence type="ECO:0000313" key="14">
    <source>
        <dbReference type="EMBL" id="PPQ34636.1"/>
    </source>
</evidence>
<dbReference type="PRINTS" id="PR01009">
    <property type="entry name" value="FLGMRINGFLIF"/>
</dbReference>
<evidence type="ECO:0000256" key="2">
    <source>
        <dbReference type="ARBA" id="ARBA00004651"/>
    </source>
</evidence>
<feature type="compositionally biased region" description="Polar residues" evidence="10">
    <location>
        <begin position="320"/>
        <end position="347"/>
    </location>
</feature>
<dbReference type="Pfam" id="PF01514">
    <property type="entry name" value="YscJ_FliF"/>
    <property type="match status" value="1"/>
</dbReference>
<dbReference type="InterPro" id="IPR013556">
    <property type="entry name" value="Flag_M-ring_C"/>
</dbReference>
<comment type="caution">
    <text evidence="14">The sequence shown here is derived from an EMBL/GenBank/DDBJ whole genome shotgun (WGS) entry which is preliminary data.</text>
</comment>
<dbReference type="GO" id="GO:0003774">
    <property type="term" value="F:cytoskeletal motor activity"/>
    <property type="evidence" value="ECO:0007669"/>
    <property type="project" value="InterPro"/>
</dbReference>
<feature type="region of interest" description="Disordered" evidence="10">
    <location>
        <begin position="289"/>
        <end position="347"/>
    </location>
</feature>
<dbReference type="InterPro" id="IPR006182">
    <property type="entry name" value="FliF_N_dom"/>
</dbReference>